<comment type="catalytic activity">
    <reaction evidence="4">
        <text>a secondary aliphatic amine + O2 + H2O = a primary amine + an aldehyde + H2O2</text>
        <dbReference type="Rhea" id="RHEA:26414"/>
        <dbReference type="ChEBI" id="CHEBI:15377"/>
        <dbReference type="ChEBI" id="CHEBI:15379"/>
        <dbReference type="ChEBI" id="CHEBI:16240"/>
        <dbReference type="ChEBI" id="CHEBI:17478"/>
        <dbReference type="ChEBI" id="CHEBI:58855"/>
        <dbReference type="ChEBI" id="CHEBI:65296"/>
        <dbReference type="EC" id="1.4.3.4"/>
    </reaction>
</comment>
<evidence type="ECO:0000313" key="8">
    <source>
        <dbReference type="EMBL" id="KAG4422825.1"/>
    </source>
</evidence>
<evidence type="ECO:0000256" key="3">
    <source>
        <dbReference type="ARBA" id="ARBA00023002"/>
    </source>
</evidence>
<dbReference type="InterPro" id="IPR050703">
    <property type="entry name" value="Flavin_MAO"/>
</dbReference>
<evidence type="ECO:0000256" key="5">
    <source>
        <dbReference type="PIRSR" id="PIRSR601613-1"/>
    </source>
</evidence>
<feature type="domain" description="Amine oxidase" evidence="7">
    <location>
        <begin position="14"/>
        <end position="455"/>
    </location>
</feature>
<evidence type="ECO:0000256" key="1">
    <source>
        <dbReference type="ARBA" id="ARBA00001974"/>
    </source>
</evidence>
<dbReference type="OrthoDB" id="5046242at2759"/>
<keyword evidence="6" id="KW-0274">FAD</keyword>
<feature type="binding site" evidence="5">
    <location>
        <position position="15"/>
    </location>
    <ligand>
        <name>FAD</name>
        <dbReference type="ChEBI" id="CHEBI:57692"/>
    </ligand>
</feature>
<dbReference type="Pfam" id="PF01593">
    <property type="entry name" value="Amino_oxidase"/>
    <property type="match status" value="1"/>
</dbReference>
<reference evidence="8" key="1">
    <citation type="submission" date="2021-02" db="EMBL/GenBank/DDBJ databases">
        <title>Genome sequence Cadophora malorum strain M34.</title>
        <authorList>
            <person name="Stefanovic E."/>
            <person name="Vu D."/>
            <person name="Scully C."/>
            <person name="Dijksterhuis J."/>
            <person name="Roader J."/>
            <person name="Houbraken J."/>
        </authorList>
    </citation>
    <scope>NUCLEOTIDE SEQUENCE</scope>
    <source>
        <strain evidence="8">M34</strain>
    </source>
</reference>
<dbReference type="PANTHER" id="PTHR43563">
    <property type="entry name" value="AMINE OXIDASE"/>
    <property type="match status" value="1"/>
</dbReference>
<feature type="binding site" evidence="5">
    <location>
        <begin position="34"/>
        <end position="35"/>
    </location>
    <ligand>
        <name>FAD</name>
        <dbReference type="ChEBI" id="CHEBI:57692"/>
    </ligand>
</feature>
<gene>
    <name evidence="8" type="ORF">IFR04_004047</name>
</gene>
<evidence type="ECO:0000256" key="4">
    <source>
        <dbReference type="ARBA" id="ARBA00048448"/>
    </source>
</evidence>
<evidence type="ECO:0000313" key="9">
    <source>
        <dbReference type="Proteomes" id="UP000664132"/>
    </source>
</evidence>
<keyword evidence="3 6" id="KW-0560">Oxidoreductase</keyword>
<dbReference type="Proteomes" id="UP000664132">
    <property type="component" value="Unassembled WGS sequence"/>
</dbReference>
<feature type="binding site" evidence="5">
    <location>
        <position position="431"/>
    </location>
    <ligand>
        <name>FAD</name>
        <dbReference type="ChEBI" id="CHEBI:57692"/>
    </ligand>
</feature>
<comment type="caution">
    <text evidence="8">The sequence shown here is derived from an EMBL/GenBank/DDBJ whole genome shotgun (WGS) entry which is preliminary data.</text>
</comment>
<feature type="binding site" evidence="5">
    <location>
        <position position="344"/>
    </location>
    <ligand>
        <name>substrate</name>
    </ligand>
</feature>
<dbReference type="PRINTS" id="PR00757">
    <property type="entry name" value="AMINEOXDASEF"/>
</dbReference>
<comment type="cofactor">
    <cofactor evidence="1 6">
        <name>FAD</name>
        <dbReference type="ChEBI" id="CHEBI:57692"/>
    </cofactor>
</comment>
<dbReference type="InterPro" id="IPR002937">
    <property type="entry name" value="Amino_oxidase"/>
</dbReference>
<dbReference type="SUPFAM" id="SSF54373">
    <property type="entry name" value="FAD-linked reductases, C-terminal domain"/>
    <property type="match status" value="1"/>
</dbReference>
<dbReference type="InterPro" id="IPR036188">
    <property type="entry name" value="FAD/NAD-bd_sf"/>
</dbReference>
<dbReference type="EMBL" id="JAFJYH010000043">
    <property type="protein sequence ID" value="KAG4422825.1"/>
    <property type="molecule type" value="Genomic_DNA"/>
</dbReference>
<proteinExistence type="inferred from homology"/>
<feature type="binding site" evidence="5">
    <location>
        <position position="237"/>
    </location>
    <ligand>
        <name>FAD</name>
        <dbReference type="ChEBI" id="CHEBI:57692"/>
    </ligand>
</feature>
<sequence length="465" mass="50585">MSEIFDTIIIGAGLSGLQAALDLHSAKRSFLVLEARSRVGGKTKSVERTDGKGIQELGAAWLNDTNQSYVWGYAKRFGLTPVVQNTEGLVAAEDAHGICHMFPFGELPKFGEAVRSNIVTLRDEVERASLDPETFKEPMCDKLDGLSFEQYCTDLGAGPEALLTARVWSRGTLGQDPCDFSALAYLEVCRGGLGLLNLRYDGKNGAQYLRLQEGTQSIANGISKLLPADSIRLNTAVTSIAQSSVNSYTITTSGDETFNCRKVILSIPSPAYKNISFDPPLPSPKATYTQSVRYGTFVKLICLFKTPFWKRQGACGLAQSFRGPINHCRDTSVPDQGNFALTCFLCAEAGRKWLSLNGDDRIEVVLKQLGSLFGVGFEVVKDEFVDSITSGWTEDPWAGWGCPFATRPPGLQLGVENASEKGGGLYFVGTEFATDWRGYMEGALRSGKEGAKQVLADLMLESQLK</sequence>
<dbReference type="AlphaFoldDB" id="A0A8H8BSQ2"/>
<evidence type="ECO:0000256" key="6">
    <source>
        <dbReference type="RuleBase" id="RU362067"/>
    </source>
</evidence>
<dbReference type="GO" id="GO:0097621">
    <property type="term" value="F:monoamine oxidase activity"/>
    <property type="evidence" value="ECO:0007669"/>
    <property type="project" value="UniProtKB-EC"/>
</dbReference>
<dbReference type="PANTHER" id="PTHR43563:SF14">
    <property type="entry name" value="AMINE OXIDASE"/>
    <property type="match status" value="1"/>
</dbReference>
<organism evidence="8 9">
    <name type="scientific">Cadophora malorum</name>
    <dbReference type="NCBI Taxonomy" id="108018"/>
    <lineage>
        <taxon>Eukaryota</taxon>
        <taxon>Fungi</taxon>
        <taxon>Dikarya</taxon>
        <taxon>Ascomycota</taxon>
        <taxon>Pezizomycotina</taxon>
        <taxon>Leotiomycetes</taxon>
        <taxon>Helotiales</taxon>
        <taxon>Ploettnerulaceae</taxon>
        <taxon>Cadophora</taxon>
    </lineage>
</organism>
<keyword evidence="9" id="KW-1185">Reference proteome</keyword>
<dbReference type="EC" id="1.4.3.-" evidence="6"/>
<name>A0A8H8BSQ2_9HELO</name>
<dbReference type="Gene3D" id="3.50.50.60">
    <property type="entry name" value="FAD/NAD(P)-binding domain"/>
    <property type="match status" value="1"/>
</dbReference>
<keyword evidence="6" id="KW-0285">Flavoprotein</keyword>
<evidence type="ECO:0000256" key="2">
    <source>
        <dbReference type="ARBA" id="ARBA00005995"/>
    </source>
</evidence>
<dbReference type="InterPro" id="IPR001613">
    <property type="entry name" value="Flavin_amine_oxidase"/>
</dbReference>
<protein>
    <recommendedName>
        <fullName evidence="6">Amine oxidase</fullName>
        <ecNumber evidence="6">1.4.3.-</ecNumber>
    </recommendedName>
</protein>
<evidence type="ECO:0000259" key="7">
    <source>
        <dbReference type="Pfam" id="PF01593"/>
    </source>
</evidence>
<accession>A0A8H8BSQ2</accession>
<comment type="similarity">
    <text evidence="2 6">Belongs to the flavin monoamine oxidase family.</text>
</comment>
<dbReference type="SUPFAM" id="SSF51905">
    <property type="entry name" value="FAD/NAD(P)-binding domain"/>
    <property type="match status" value="1"/>
</dbReference>